<reference evidence="1 2" key="1">
    <citation type="submission" date="2018-10" db="EMBL/GenBank/DDBJ databases">
        <authorList>
            <consortium name="IHU Genomes"/>
        </authorList>
    </citation>
    <scope>NUCLEOTIDE SEQUENCE [LARGE SCALE GENOMIC DNA]</scope>
    <source>
        <strain evidence="1 2">A1</strain>
    </source>
</reference>
<comment type="caution">
    <text evidence="1">The sequence shown here is derived from an EMBL/GenBank/DDBJ whole genome shotgun (WGS) entry which is preliminary data.</text>
</comment>
<accession>A0A5K0U8E0</accession>
<dbReference type="Proteomes" id="UP000594342">
    <property type="component" value="Unassembled WGS sequence"/>
</dbReference>
<name>A0A5K0U8E0_9VIRU</name>
<keyword evidence="2" id="KW-1185">Reference proteome</keyword>
<evidence type="ECO:0000313" key="1">
    <source>
        <dbReference type="EMBL" id="VBB18137.1"/>
    </source>
</evidence>
<proteinExistence type="predicted"/>
<dbReference type="Gene3D" id="3.40.50.11350">
    <property type="match status" value="1"/>
</dbReference>
<evidence type="ECO:0000313" key="2">
    <source>
        <dbReference type="Proteomes" id="UP000594342"/>
    </source>
</evidence>
<protein>
    <submittedName>
        <fullName evidence="1">Uncharacterized protein</fullName>
    </submittedName>
</protein>
<gene>
    <name evidence="1" type="ORF">YASMINEVIRUS_600</name>
</gene>
<dbReference type="EMBL" id="UPSH01000001">
    <property type="protein sequence ID" value="VBB18137.1"/>
    <property type="molecule type" value="Genomic_DNA"/>
</dbReference>
<sequence>MRIMVCCCAGLGNKINNLINLYHLQEKYKNSAEYYIEWVPDNHCDVNIHDVIDVKRTFEYNVTVFNSREFGNRVKYCNNVRWASTSSKEKTVWDDFDNWSKFNTVVSTSFTIFRFCAIDTVRYFLQERLKWSAHVNELVEKNKSIYNITDKTIGVHLRFGDLFEVVKQGVEDSSKVDDVKDRHHECVQMINTDFERSSEQIFLCSDSKELVQQATISNNKIIKRDDNIEYPKQIDKIRISRSHKSVIDSCVDLILLSRINLRMFMPYSTFSIIAFLMNKQCNNVQFKIHGNECSPKIVKINYE</sequence>
<organism evidence="1 2">
    <name type="scientific">Yasminevirus sp. GU-2018</name>
    <dbReference type="NCBI Taxonomy" id="2420051"/>
    <lineage>
        <taxon>Viruses</taxon>
        <taxon>Varidnaviria</taxon>
        <taxon>Bamfordvirae</taxon>
        <taxon>Nucleocytoviricota</taxon>
        <taxon>Megaviricetes</taxon>
        <taxon>Imitervirales</taxon>
        <taxon>Mimiviridae</taxon>
        <taxon>Klosneuvirinae</taxon>
        <taxon>Yasminevirus</taxon>
        <taxon>Yasminevirus saudimassiliense</taxon>
    </lineage>
</organism>